<sequence length="119" mass="14145">MFPYVIKYKKGKENIMVDALCRRKQKVEFVKDLHAKVRANIEKSNEQYARQANKGRVMTFEPGDCVWIHRQKERKYKLQPRGDGTIQVLETINDNAYKLDLPTSYGEEFDSRMRPEFEN</sequence>
<proteinExistence type="predicted"/>
<name>A0A371ED49_MUCPR</name>
<reference evidence="2" key="1">
    <citation type="submission" date="2018-05" db="EMBL/GenBank/DDBJ databases">
        <title>Draft genome of Mucuna pruriens seed.</title>
        <authorList>
            <person name="Nnadi N.E."/>
            <person name="Vos R."/>
            <person name="Hasami M.H."/>
            <person name="Devisetty U.K."/>
            <person name="Aguiy J.C."/>
        </authorList>
    </citation>
    <scope>NUCLEOTIDE SEQUENCE [LARGE SCALE GENOMIC DNA]</scope>
    <source>
        <strain evidence="2">JCA_2017</strain>
    </source>
</reference>
<dbReference type="InterPro" id="IPR056924">
    <property type="entry name" value="SH3_Tf2-1"/>
</dbReference>
<dbReference type="AlphaFoldDB" id="A0A371ED49"/>
<dbReference type="PANTHER" id="PTHR35046:SF9">
    <property type="entry name" value="RNA-DIRECTED DNA POLYMERASE"/>
    <property type="match status" value="1"/>
</dbReference>
<dbReference type="OrthoDB" id="1935586at2759"/>
<dbReference type="EMBL" id="QJKJ01014636">
    <property type="protein sequence ID" value="RDX63948.1"/>
    <property type="molecule type" value="Genomic_DNA"/>
</dbReference>
<dbReference type="Proteomes" id="UP000257109">
    <property type="component" value="Unassembled WGS sequence"/>
</dbReference>
<evidence type="ECO:0000313" key="3">
    <source>
        <dbReference type="Proteomes" id="UP000257109"/>
    </source>
</evidence>
<keyword evidence="3" id="KW-1185">Reference proteome</keyword>
<evidence type="ECO:0000313" key="2">
    <source>
        <dbReference type="EMBL" id="RDX63948.1"/>
    </source>
</evidence>
<feature type="non-terminal residue" evidence="2">
    <location>
        <position position="1"/>
    </location>
</feature>
<comment type="caution">
    <text evidence="2">The sequence shown here is derived from an EMBL/GenBank/DDBJ whole genome shotgun (WGS) entry which is preliminary data.</text>
</comment>
<dbReference type="Pfam" id="PF24626">
    <property type="entry name" value="SH3_Tf2-1"/>
    <property type="match status" value="1"/>
</dbReference>
<protein>
    <recommendedName>
        <fullName evidence="1">Tf2-1-like SH3-like domain-containing protein</fullName>
    </recommendedName>
</protein>
<feature type="domain" description="Tf2-1-like SH3-like" evidence="1">
    <location>
        <begin position="63"/>
        <end position="105"/>
    </location>
</feature>
<gene>
    <name evidence="2" type="ORF">CR513_57560</name>
</gene>
<evidence type="ECO:0000259" key="1">
    <source>
        <dbReference type="Pfam" id="PF24626"/>
    </source>
</evidence>
<dbReference type="PANTHER" id="PTHR35046">
    <property type="entry name" value="ZINC KNUCKLE (CCHC-TYPE) FAMILY PROTEIN"/>
    <property type="match status" value="1"/>
</dbReference>
<organism evidence="2 3">
    <name type="scientific">Mucuna pruriens</name>
    <name type="common">Velvet bean</name>
    <name type="synonym">Dolichos pruriens</name>
    <dbReference type="NCBI Taxonomy" id="157652"/>
    <lineage>
        <taxon>Eukaryota</taxon>
        <taxon>Viridiplantae</taxon>
        <taxon>Streptophyta</taxon>
        <taxon>Embryophyta</taxon>
        <taxon>Tracheophyta</taxon>
        <taxon>Spermatophyta</taxon>
        <taxon>Magnoliopsida</taxon>
        <taxon>eudicotyledons</taxon>
        <taxon>Gunneridae</taxon>
        <taxon>Pentapetalae</taxon>
        <taxon>rosids</taxon>
        <taxon>fabids</taxon>
        <taxon>Fabales</taxon>
        <taxon>Fabaceae</taxon>
        <taxon>Papilionoideae</taxon>
        <taxon>50 kb inversion clade</taxon>
        <taxon>NPAAA clade</taxon>
        <taxon>indigoferoid/millettioid clade</taxon>
        <taxon>Phaseoleae</taxon>
        <taxon>Mucuna</taxon>
    </lineage>
</organism>
<accession>A0A371ED49</accession>